<dbReference type="HOGENOM" id="CLU_146776_1_0_7"/>
<evidence type="ECO:0000313" key="2">
    <source>
        <dbReference type="EMBL" id="ABK16036.1"/>
    </source>
</evidence>
<organism evidence="2 3">
    <name type="scientific">Syntrophobacter fumaroxidans (strain DSM 10017 / MPOB)</name>
    <dbReference type="NCBI Taxonomy" id="335543"/>
    <lineage>
        <taxon>Bacteria</taxon>
        <taxon>Pseudomonadati</taxon>
        <taxon>Thermodesulfobacteriota</taxon>
        <taxon>Syntrophobacteria</taxon>
        <taxon>Syntrophobacterales</taxon>
        <taxon>Syntrophobacteraceae</taxon>
        <taxon>Syntrophobacter</taxon>
    </lineage>
</organism>
<dbReference type="Gene3D" id="2.40.10.220">
    <property type="entry name" value="predicted glycosyltransferase like domains"/>
    <property type="match status" value="1"/>
</dbReference>
<evidence type="ECO:0000313" key="3">
    <source>
        <dbReference type="Proteomes" id="UP000001784"/>
    </source>
</evidence>
<dbReference type="Pfam" id="PF07238">
    <property type="entry name" value="PilZ"/>
    <property type="match status" value="1"/>
</dbReference>
<dbReference type="RefSeq" id="WP_011697209.1">
    <property type="nucleotide sequence ID" value="NC_008554.1"/>
</dbReference>
<dbReference type="SUPFAM" id="SSF141371">
    <property type="entry name" value="PilZ domain-like"/>
    <property type="match status" value="1"/>
</dbReference>
<name>A0LF34_SYNFM</name>
<dbReference type="GO" id="GO:0035438">
    <property type="term" value="F:cyclic-di-GMP binding"/>
    <property type="evidence" value="ECO:0007669"/>
    <property type="project" value="InterPro"/>
</dbReference>
<evidence type="ECO:0000259" key="1">
    <source>
        <dbReference type="Pfam" id="PF07238"/>
    </source>
</evidence>
<sequence length="121" mass="13673">MNEREFTRVTLHTTAEVRWGDEVVTGEVENLSLNGVFVKSSAQVPADTPVEITILLVGASSELSVRIKGEVVRREPHGFAVRFQGMNLDSFFHLRSFFVARNADEKAIRAEYREHIRKKGS</sequence>
<dbReference type="AlphaFoldDB" id="A0LF34"/>
<dbReference type="KEGG" id="sfu:Sfum_0336"/>
<dbReference type="eggNOG" id="COG0461">
    <property type="taxonomic scope" value="Bacteria"/>
</dbReference>
<keyword evidence="3" id="KW-1185">Reference proteome</keyword>
<dbReference type="STRING" id="335543.Sfum_0336"/>
<proteinExistence type="predicted"/>
<feature type="domain" description="PilZ" evidence="1">
    <location>
        <begin position="3"/>
        <end position="96"/>
    </location>
</feature>
<protein>
    <submittedName>
        <fullName evidence="2">Type IV pilus assembly PilZ</fullName>
    </submittedName>
</protein>
<dbReference type="Proteomes" id="UP000001784">
    <property type="component" value="Chromosome"/>
</dbReference>
<gene>
    <name evidence="2" type="ordered locus">Sfum_0336</name>
</gene>
<reference evidence="2 3" key="1">
    <citation type="submission" date="2006-10" db="EMBL/GenBank/DDBJ databases">
        <title>Complete sequence of Syntrophobacter fumaroxidans MPOB.</title>
        <authorList>
            <consortium name="US DOE Joint Genome Institute"/>
            <person name="Copeland A."/>
            <person name="Lucas S."/>
            <person name="Lapidus A."/>
            <person name="Barry K."/>
            <person name="Detter J.C."/>
            <person name="Glavina del Rio T."/>
            <person name="Hammon N."/>
            <person name="Israni S."/>
            <person name="Pitluck S."/>
            <person name="Goltsman E.G."/>
            <person name="Martinez M."/>
            <person name="Schmutz J."/>
            <person name="Larimer F."/>
            <person name="Land M."/>
            <person name="Hauser L."/>
            <person name="Kyrpides N."/>
            <person name="Kim E."/>
            <person name="Boone D.R."/>
            <person name="Brockman F."/>
            <person name="Culley D."/>
            <person name="Ferry J."/>
            <person name="Gunsalus R."/>
            <person name="McInerney M.J."/>
            <person name="Morrison M."/>
            <person name="Plugge C."/>
            <person name="Rohlin L."/>
            <person name="Scholten J."/>
            <person name="Sieber J."/>
            <person name="Stams A.J.M."/>
            <person name="Worm P."/>
            <person name="Henstra A.M."/>
            <person name="Richardson P."/>
        </authorList>
    </citation>
    <scope>NUCLEOTIDE SEQUENCE [LARGE SCALE GENOMIC DNA]</scope>
    <source>
        <strain evidence="3">DSM 10017 / MPOB</strain>
    </source>
</reference>
<accession>A0LF34</accession>
<dbReference type="InterPro" id="IPR009875">
    <property type="entry name" value="PilZ_domain"/>
</dbReference>
<dbReference type="InParanoid" id="A0LF34"/>
<dbReference type="EMBL" id="CP000478">
    <property type="protein sequence ID" value="ABK16036.1"/>
    <property type="molecule type" value="Genomic_DNA"/>
</dbReference>